<evidence type="ECO:0000256" key="4">
    <source>
        <dbReference type="PROSITE-ProRule" id="PRU01161"/>
    </source>
</evidence>
<keyword evidence="3 4" id="KW-0443">Lipid metabolism</keyword>
<feature type="active site" description="Proton acceptor" evidence="4">
    <location>
        <position position="218"/>
    </location>
</feature>
<gene>
    <name evidence="6" type="ORF">DFR40_1394</name>
</gene>
<dbReference type="Gene3D" id="3.40.1090.10">
    <property type="entry name" value="Cytosolic phospholipase A2 catalytic domain"/>
    <property type="match status" value="1"/>
</dbReference>
<proteinExistence type="predicted"/>
<dbReference type="InterPro" id="IPR002641">
    <property type="entry name" value="PNPLA_dom"/>
</dbReference>
<dbReference type="PROSITE" id="PS51635">
    <property type="entry name" value="PNPLA"/>
    <property type="match status" value="1"/>
</dbReference>
<keyword evidence="2 4" id="KW-0442">Lipid degradation</keyword>
<evidence type="ECO:0000313" key="7">
    <source>
        <dbReference type="Proteomes" id="UP000270626"/>
    </source>
</evidence>
<evidence type="ECO:0000313" key="6">
    <source>
        <dbReference type="EMBL" id="RKT59506.1"/>
    </source>
</evidence>
<keyword evidence="1 4" id="KW-0378">Hydrolase</keyword>
<dbReference type="AlphaFoldDB" id="A0A495WCZ0"/>
<evidence type="ECO:0000259" key="5">
    <source>
        <dbReference type="PROSITE" id="PS51635"/>
    </source>
</evidence>
<dbReference type="Pfam" id="PF01734">
    <property type="entry name" value="Patatin"/>
    <property type="match status" value="1"/>
</dbReference>
<dbReference type="GO" id="GO:0016787">
    <property type="term" value="F:hydrolase activity"/>
    <property type="evidence" value="ECO:0007669"/>
    <property type="project" value="UniProtKB-UniRule"/>
</dbReference>
<name>A0A495WCZ0_9RHOO</name>
<reference evidence="6 7" key="1">
    <citation type="submission" date="2018-10" db="EMBL/GenBank/DDBJ databases">
        <title>Genomic Encyclopedia of Type Strains, Phase IV (KMG-IV): sequencing the most valuable type-strain genomes for metagenomic binning, comparative biology and taxonomic classification.</title>
        <authorList>
            <person name="Goeker M."/>
        </authorList>
    </citation>
    <scope>NUCLEOTIDE SEQUENCE [LARGE SCALE GENOMIC DNA]</scope>
    <source>
        <strain evidence="6 7">DSM 23841</strain>
    </source>
</reference>
<feature type="domain" description="PNPLA" evidence="5">
    <location>
        <begin position="17"/>
        <end position="231"/>
    </location>
</feature>
<accession>A0A495WCZ0</accession>
<sequence length="387" mass="41669">MTGMRPTRQAGTRPTALVLTGGGARAAYQVGVLLAITRLAGKQRRYNPFPIICGTSAGAINAVGLACRADNFGKAAGTLANFWRNMQASDIYRADPIGVGASGARWLSALAFGWLIGRPPRSLLDNSPLRTLLERHMDFSGIDRAIANGALQAISIAASGYETGENINFFQGHDAAAPWHRAQRIGMRTQLKVDHLLASSAIPFIFPATRINREYFGDGSMRQIAPLSPAIHLGAERLLVIGATRASEQRERAHVDDYPSLAQIAGHALSSIFLDGLAVDIERVERINRTLAAIPEDLRSNAGIKLRPIATLVIAPSEKIDRIAAEHASALPWPIRTLLGGIGAMNRHGGALTSYLLFEKPFTRRLIDLGYADTLARAGEVGDFLEL</sequence>
<evidence type="ECO:0000256" key="1">
    <source>
        <dbReference type="ARBA" id="ARBA00022801"/>
    </source>
</evidence>
<keyword evidence="7" id="KW-1185">Reference proteome</keyword>
<dbReference type="Proteomes" id="UP000270626">
    <property type="component" value="Unassembled WGS sequence"/>
</dbReference>
<feature type="short sequence motif" description="GXSXG" evidence="4">
    <location>
        <begin position="54"/>
        <end position="58"/>
    </location>
</feature>
<comment type="caution">
    <text evidence="4">Lacks conserved residue(s) required for the propagation of feature annotation.</text>
</comment>
<dbReference type="InterPro" id="IPR050301">
    <property type="entry name" value="NTE"/>
</dbReference>
<evidence type="ECO:0000256" key="3">
    <source>
        <dbReference type="ARBA" id="ARBA00023098"/>
    </source>
</evidence>
<dbReference type="SUPFAM" id="SSF52151">
    <property type="entry name" value="FabD/lysophospholipase-like"/>
    <property type="match status" value="1"/>
</dbReference>
<protein>
    <submittedName>
        <fullName evidence="6">NTE family protein</fullName>
    </submittedName>
</protein>
<comment type="caution">
    <text evidence="6">The sequence shown here is derived from an EMBL/GenBank/DDBJ whole genome shotgun (WGS) entry which is preliminary data.</text>
</comment>
<dbReference type="EMBL" id="RBXP01000013">
    <property type="protein sequence ID" value="RKT59506.1"/>
    <property type="molecule type" value="Genomic_DNA"/>
</dbReference>
<feature type="active site" description="Nucleophile" evidence="4">
    <location>
        <position position="56"/>
    </location>
</feature>
<organism evidence="6 7">
    <name type="scientific">Azonexus fungiphilus</name>
    <dbReference type="NCBI Taxonomy" id="146940"/>
    <lineage>
        <taxon>Bacteria</taxon>
        <taxon>Pseudomonadati</taxon>
        <taxon>Pseudomonadota</taxon>
        <taxon>Betaproteobacteria</taxon>
        <taxon>Rhodocyclales</taxon>
        <taxon>Azonexaceae</taxon>
        <taxon>Azonexus</taxon>
    </lineage>
</organism>
<dbReference type="PANTHER" id="PTHR14226:SF57">
    <property type="entry name" value="BLR7027 PROTEIN"/>
    <property type="match status" value="1"/>
</dbReference>
<dbReference type="InterPro" id="IPR016035">
    <property type="entry name" value="Acyl_Trfase/lysoPLipase"/>
</dbReference>
<dbReference type="PANTHER" id="PTHR14226">
    <property type="entry name" value="NEUROPATHY TARGET ESTERASE/SWISS CHEESE D.MELANOGASTER"/>
    <property type="match status" value="1"/>
</dbReference>
<evidence type="ECO:0000256" key="2">
    <source>
        <dbReference type="ARBA" id="ARBA00022963"/>
    </source>
</evidence>
<dbReference type="GO" id="GO:0016042">
    <property type="term" value="P:lipid catabolic process"/>
    <property type="evidence" value="ECO:0007669"/>
    <property type="project" value="UniProtKB-UniRule"/>
</dbReference>